<gene>
    <name evidence="3" type="ORF">DFH08DRAFT_821749</name>
</gene>
<dbReference type="EMBL" id="JARIHO010000069">
    <property type="protein sequence ID" value="KAJ7312915.1"/>
    <property type="molecule type" value="Genomic_DNA"/>
</dbReference>
<dbReference type="Proteomes" id="UP001218218">
    <property type="component" value="Unassembled WGS sequence"/>
</dbReference>
<keyword evidence="4" id="KW-1185">Reference proteome</keyword>
<name>A0AAD6ZAN6_9AGAR</name>
<accession>A0AAD6ZAN6</accession>
<evidence type="ECO:0000256" key="2">
    <source>
        <dbReference type="SAM" id="MobiDB-lite"/>
    </source>
</evidence>
<dbReference type="AlphaFoldDB" id="A0AAD6ZAN6"/>
<feature type="coiled-coil region" evidence="1">
    <location>
        <begin position="426"/>
        <end position="453"/>
    </location>
</feature>
<feature type="region of interest" description="Disordered" evidence="2">
    <location>
        <begin position="345"/>
        <end position="372"/>
    </location>
</feature>
<protein>
    <submittedName>
        <fullName evidence="3">Uncharacterized protein</fullName>
    </submittedName>
</protein>
<keyword evidence="1" id="KW-0175">Coiled coil</keyword>
<organism evidence="3 4">
    <name type="scientific">Mycena albidolilacea</name>
    <dbReference type="NCBI Taxonomy" id="1033008"/>
    <lineage>
        <taxon>Eukaryota</taxon>
        <taxon>Fungi</taxon>
        <taxon>Dikarya</taxon>
        <taxon>Basidiomycota</taxon>
        <taxon>Agaricomycotina</taxon>
        <taxon>Agaricomycetes</taxon>
        <taxon>Agaricomycetidae</taxon>
        <taxon>Agaricales</taxon>
        <taxon>Marasmiineae</taxon>
        <taxon>Mycenaceae</taxon>
        <taxon>Mycena</taxon>
    </lineage>
</organism>
<reference evidence="3" key="1">
    <citation type="submission" date="2023-03" db="EMBL/GenBank/DDBJ databases">
        <title>Massive genome expansion in bonnet fungi (Mycena s.s.) driven by repeated elements and novel gene families across ecological guilds.</title>
        <authorList>
            <consortium name="Lawrence Berkeley National Laboratory"/>
            <person name="Harder C.B."/>
            <person name="Miyauchi S."/>
            <person name="Viragh M."/>
            <person name="Kuo A."/>
            <person name="Thoen E."/>
            <person name="Andreopoulos B."/>
            <person name="Lu D."/>
            <person name="Skrede I."/>
            <person name="Drula E."/>
            <person name="Henrissat B."/>
            <person name="Morin E."/>
            <person name="Kohler A."/>
            <person name="Barry K."/>
            <person name="LaButti K."/>
            <person name="Morin E."/>
            <person name="Salamov A."/>
            <person name="Lipzen A."/>
            <person name="Mereny Z."/>
            <person name="Hegedus B."/>
            <person name="Baldrian P."/>
            <person name="Stursova M."/>
            <person name="Weitz H."/>
            <person name="Taylor A."/>
            <person name="Grigoriev I.V."/>
            <person name="Nagy L.G."/>
            <person name="Martin F."/>
            <person name="Kauserud H."/>
        </authorList>
    </citation>
    <scope>NUCLEOTIDE SEQUENCE</scope>
    <source>
        <strain evidence="3">CBHHK002</strain>
    </source>
</reference>
<evidence type="ECO:0000256" key="1">
    <source>
        <dbReference type="SAM" id="Coils"/>
    </source>
</evidence>
<proteinExistence type="predicted"/>
<evidence type="ECO:0000313" key="3">
    <source>
        <dbReference type="EMBL" id="KAJ7312915.1"/>
    </source>
</evidence>
<comment type="caution">
    <text evidence="3">The sequence shown here is derived from an EMBL/GenBank/DDBJ whole genome shotgun (WGS) entry which is preliminary data.</text>
</comment>
<sequence>MVPGFGNDDSLNLLATLASAAPSMQVNTALAPQHGSLFLPQNQASIPTYGHINDYNISQYSEFPNGPIHPDFTQYDMGYMSLYDVNSTPDYPSSSPSRPTGYKHPLLPTPLLGTSPKRAHLSTRYDDVNWDSPFPPALATAMAPPFTPVKPVYKPVKLPRTPVPISMILGKLMITSLNGLPLPVESKADIGTNKGPWDVDELSTFYEFCLGQDADSIFQKIMLLSNKCWEQIQSKVGVARSATQMKNQWETSLSIYKKLVPLLKFTGGGADADKEPDWEDKEAIEMFLKSRKTGRHDIEGLSAKKVKQWQTNSWFGLWNGRYGENLKAVWEVPHSSADTLLDIERGSRADDDNDNDSDIKTIEQPTATPAPAAAAKVEKGLVSDPRVVKPSTWDCSKPASRVPSTKVKKEDRLQGLNNYLEGRVWVDEQAMKLAKAEAEFKRLKATEATAKEIVMDNTGLYGEETKQKARRVLDKLMNAALDF</sequence>
<evidence type="ECO:0000313" key="4">
    <source>
        <dbReference type="Proteomes" id="UP001218218"/>
    </source>
</evidence>